<name>A0AAN7Z8K2_9PEZI</name>
<organism evidence="1 2">
    <name type="scientific">Xylaria bambusicola</name>
    <dbReference type="NCBI Taxonomy" id="326684"/>
    <lineage>
        <taxon>Eukaryota</taxon>
        <taxon>Fungi</taxon>
        <taxon>Dikarya</taxon>
        <taxon>Ascomycota</taxon>
        <taxon>Pezizomycotina</taxon>
        <taxon>Sordariomycetes</taxon>
        <taxon>Xylariomycetidae</taxon>
        <taxon>Xylariales</taxon>
        <taxon>Xylariaceae</taxon>
        <taxon>Xylaria</taxon>
    </lineage>
</organism>
<sequence>MLSSSQSVSDASDTASLSAFGEGVHADYLEEQLLRLNFRDSSSSVRPPLAGHRIAEYENALTPSIPRQALGFKVIKRADNEPARVNIDDFPNGMRLLARSYRPTLS</sequence>
<accession>A0AAN7Z8K2</accession>
<keyword evidence="2" id="KW-1185">Reference proteome</keyword>
<dbReference type="AlphaFoldDB" id="A0AAN7Z8K2"/>
<dbReference type="Proteomes" id="UP001305414">
    <property type="component" value="Unassembled WGS sequence"/>
</dbReference>
<evidence type="ECO:0000313" key="1">
    <source>
        <dbReference type="EMBL" id="KAK5628506.1"/>
    </source>
</evidence>
<proteinExistence type="predicted"/>
<reference evidence="1 2" key="1">
    <citation type="submission" date="2023-10" db="EMBL/GenBank/DDBJ databases">
        <title>Draft genome sequence of Xylaria bambusicola isolate GMP-LS, the root and basal stem rot pathogen of sugarcane in Indonesia.</title>
        <authorList>
            <person name="Selvaraj P."/>
            <person name="Muralishankar V."/>
            <person name="Muruganantham S."/>
            <person name="Sp S."/>
            <person name="Haryani S."/>
            <person name="Lau K.J.X."/>
            <person name="Naqvi N.I."/>
        </authorList>
    </citation>
    <scope>NUCLEOTIDE SEQUENCE [LARGE SCALE GENOMIC DNA]</scope>
    <source>
        <strain evidence="1">GMP-LS</strain>
    </source>
</reference>
<evidence type="ECO:0000313" key="2">
    <source>
        <dbReference type="Proteomes" id="UP001305414"/>
    </source>
</evidence>
<gene>
    <name evidence="1" type="ORF">RRF57_004221</name>
</gene>
<comment type="caution">
    <text evidence="1">The sequence shown here is derived from an EMBL/GenBank/DDBJ whole genome shotgun (WGS) entry which is preliminary data.</text>
</comment>
<protein>
    <submittedName>
        <fullName evidence="1">Uncharacterized protein</fullName>
    </submittedName>
</protein>
<dbReference type="EMBL" id="JAWHQM010000008">
    <property type="protein sequence ID" value="KAK5628506.1"/>
    <property type="molecule type" value="Genomic_DNA"/>
</dbReference>